<name>A0A8H9FS97_9MICO</name>
<proteinExistence type="predicted"/>
<evidence type="ECO:0000256" key="1">
    <source>
        <dbReference type="SAM" id="Phobius"/>
    </source>
</evidence>
<reference evidence="2" key="2">
    <citation type="submission" date="2020-09" db="EMBL/GenBank/DDBJ databases">
        <authorList>
            <person name="Sun Q."/>
            <person name="Zhou Y."/>
        </authorList>
    </citation>
    <scope>NUCLEOTIDE SEQUENCE</scope>
    <source>
        <strain evidence="2">CGMCC 1.10749</strain>
    </source>
</reference>
<keyword evidence="1" id="KW-1133">Transmembrane helix</keyword>
<sequence length="294" mass="31637">MPRSRNGFALAEERPRRGPGRWVARGLVLTFVLVAGLGAWFGGRSLFESVLGPRCQATAAGSSVDFDPEQMSNAATITAIALRRGLPARAATIALATAIQESKLRNIRYGDRDSVGLFQQRPSQGWGTVEQILDPEYSTNKFYDALVKVDGWETGTITVVAQKVQRSAYPEAYADHEQEGRILASSLAGHSPRGVGCRLDGAEGEADVALIGRLLEAEYSLGVRAVEGTLSVQAPSEQLAWSIASWSVAKAVDTGITGVTIGDRSWTRSRDSSAWEWQVADTPVGPLEVQLHLT</sequence>
<reference evidence="2" key="1">
    <citation type="journal article" date="2014" name="Int. J. Syst. Evol. Microbiol.">
        <title>Complete genome sequence of Corynebacterium casei LMG S-19264T (=DSM 44701T), isolated from a smear-ripened cheese.</title>
        <authorList>
            <consortium name="US DOE Joint Genome Institute (JGI-PGF)"/>
            <person name="Walter F."/>
            <person name="Albersmeier A."/>
            <person name="Kalinowski J."/>
            <person name="Ruckert C."/>
        </authorList>
    </citation>
    <scope>NUCLEOTIDE SEQUENCE</scope>
    <source>
        <strain evidence="2">CGMCC 1.10749</strain>
    </source>
</reference>
<dbReference type="RefSeq" id="WP_035947093.1">
    <property type="nucleotide sequence ID" value="NZ_BMEA01000001.1"/>
</dbReference>
<evidence type="ECO:0008006" key="4">
    <source>
        <dbReference type="Google" id="ProtNLM"/>
    </source>
</evidence>
<gene>
    <name evidence="2" type="ORF">GCM10011314_10490</name>
</gene>
<keyword evidence="1" id="KW-0472">Membrane</keyword>
<dbReference type="AlphaFoldDB" id="A0A8H9FS97"/>
<dbReference type="EMBL" id="BMEA01000001">
    <property type="protein sequence ID" value="GGB72899.1"/>
    <property type="molecule type" value="Genomic_DNA"/>
</dbReference>
<accession>A0A8H9FS97</accession>
<protein>
    <recommendedName>
        <fullName evidence="4">Heavy metal transporter</fullName>
    </recommendedName>
</protein>
<evidence type="ECO:0000313" key="2">
    <source>
        <dbReference type="EMBL" id="GGB72899.1"/>
    </source>
</evidence>
<keyword evidence="1" id="KW-0812">Transmembrane</keyword>
<evidence type="ECO:0000313" key="3">
    <source>
        <dbReference type="Proteomes" id="UP000628079"/>
    </source>
</evidence>
<organism evidence="2 3">
    <name type="scientific">Knoellia flava</name>
    <dbReference type="NCBI Taxonomy" id="913969"/>
    <lineage>
        <taxon>Bacteria</taxon>
        <taxon>Bacillati</taxon>
        <taxon>Actinomycetota</taxon>
        <taxon>Actinomycetes</taxon>
        <taxon>Micrococcales</taxon>
        <taxon>Intrasporangiaceae</taxon>
        <taxon>Knoellia</taxon>
    </lineage>
</organism>
<comment type="caution">
    <text evidence="2">The sequence shown here is derived from an EMBL/GenBank/DDBJ whole genome shotgun (WGS) entry which is preliminary data.</text>
</comment>
<feature type="transmembrane region" description="Helical" evidence="1">
    <location>
        <begin position="22"/>
        <end position="41"/>
    </location>
</feature>
<dbReference type="Proteomes" id="UP000628079">
    <property type="component" value="Unassembled WGS sequence"/>
</dbReference>